<accession>A0A0D1VAQ2</accession>
<feature type="chain" id="PRO_5010414598" evidence="1">
    <location>
        <begin position="27"/>
        <end position="72"/>
    </location>
</feature>
<dbReference type="STRING" id="47500.AF333_06990"/>
<dbReference type="AlphaFoldDB" id="A0A0D1VAQ2"/>
<evidence type="ECO:0000259" key="2">
    <source>
        <dbReference type="SMART" id="SM00894"/>
    </source>
</evidence>
<feature type="domain" description="Excalibur calcium-binding" evidence="2">
    <location>
        <begin position="36"/>
        <end position="72"/>
    </location>
</feature>
<evidence type="ECO:0000313" key="6">
    <source>
        <dbReference type="Proteomes" id="UP000182836"/>
    </source>
</evidence>
<evidence type="ECO:0000313" key="4">
    <source>
        <dbReference type="EMBL" id="SDI63949.1"/>
    </source>
</evidence>
<keyword evidence="1" id="KW-0732">Signal</keyword>
<proteinExistence type="predicted"/>
<name>A0A0D1VAQ2_ANEMI</name>
<evidence type="ECO:0000313" key="5">
    <source>
        <dbReference type="Proteomes" id="UP000037269"/>
    </source>
</evidence>
<keyword evidence="5" id="KW-1185">Reference proteome</keyword>
<reference evidence="3 5" key="1">
    <citation type="submission" date="2015-07" db="EMBL/GenBank/DDBJ databases">
        <title>Fjat-14205 dsm 2895.</title>
        <authorList>
            <person name="Liu B."/>
            <person name="Wang J."/>
            <person name="Zhu Y."/>
            <person name="Liu G."/>
            <person name="Chen Q."/>
            <person name="Chen Z."/>
            <person name="Lan J."/>
            <person name="Che J."/>
            <person name="Ge C."/>
            <person name="Shi H."/>
            <person name="Pan Z."/>
            <person name="Liu X."/>
        </authorList>
    </citation>
    <scope>NUCLEOTIDE SEQUENCE [LARGE SCALE GENOMIC DNA]</scope>
    <source>
        <strain evidence="3 5">DSM 2895</strain>
    </source>
</reference>
<protein>
    <submittedName>
        <fullName evidence="4">Excalibur calcium-binding domain-containing protein</fullName>
    </submittedName>
</protein>
<dbReference type="SMART" id="SM00894">
    <property type="entry name" value="Excalibur"/>
    <property type="match status" value="1"/>
</dbReference>
<sequence length="72" mass="7681">MFKKVSTLFVVAALLGGTVAINHSLAAAKKAPKKVVYKNCTEARKAGVTPIYKGQPGYSLKLDRDKDGIACE</sequence>
<dbReference type="EMBL" id="FNED01000006">
    <property type="protein sequence ID" value="SDI63949.1"/>
    <property type="molecule type" value="Genomic_DNA"/>
</dbReference>
<dbReference type="Proteomes" id="UP000037269">
    <property type="component" value="Unassembled WGS sequence"/>
</dbReference>
<feature type="signal peptide" evidence="1">
    <location>
        <begin position="1"/>
        <end position="26"/>
    </location>
</feature>
<evidence type="ECO:0000256" key="1">
    <source>
        <dbReference type="SAM" id="SignalP"/>
    </source>
</evidence>
<dbReference type="EMBL" id="LGUG01000004">
    <property type="protein sequence ID" value="KON95261.1"/>
    <property type="molecule type" value="Genomic_DNA"/>
</dbReference>
<dbReference type="PATRIC" id="fig|47500.12.peg.5441"/>
<reference evidence="4 6" key="2">
    <citation type="submission" date="2016-10" db="EMBL/GenBank/DDBJ databases">
        <authorList>
            <person name="de Groot N.N."/>
        </authorList>
    </citation>
    <scope>NUCLEOTIDE SEQUENCE [LARGE SCALE GENOMIC DNA]</scope>
    <source>
        <strain evidence="4 6">DSM 2895</strain>
    </source>
</reference>
<evidence type="ECO:0000313" key="3">
    <source>
        <dbReference type="EMBL" id="KON95261.1"/>
    </source>
</evidence>
<dbReference type="Proteomes" id="UP000182836">
    <property type="component" value="Unassembled WGS sequence"/>
</dbReference>
<organism evidence="3 5">
    <name type="scientific">Aneurinibacillus migulanus</name>
    <name type="common">Bacillus migulanus</name>
    <dbReference type="NCBI Taxonomy" id="47500"/>
    <lineage>
        <taxon>Bacteria</taxon>
        <taxon>Bacillati</taxon>
        <taxon>Bacillota</taxon>
        <taxon>Bacilli</taxon>
        <taxon>Bacillales</taxon>
        <taxon>Paenibacillaceae</taxon>
        <taxon>Aneurinibacillus group</taxon>
        <taxon>Aneurinibacillus</taxon>
    </lineage>
</organism>
<gene>
    <name evidence="3" type="ORF">AF333_06990</name>
    <name evidence="4" type="ORF">SAMN04487909_1062</name>
</gene>
<dbReference type="OrthoDB" id="4376109at2"/>
<dbReference type="Pfam" id="PF05901">
    <property type="entry name" value="Excalibur"/>
    <property type="match status" value="1"/>
</dbReference>
<dbReference type="InterPro" id="IPR008613">
    <property type="entry name" value="Excalibur_Ca-bd_domain"/>
</dbReference>